<dbReference type="RefSeq" id="WP_272850262.1">
    <property type="nucleotide sequence ID" value="NZ_CP067129.1"/>
</dbReference>
<dbReference type="AlphaFoldDB" id="A0A239PRF9"/>
<keyword evidence="2" id="KW-1185">Reference proteome</keyword>
<proteinExistence type="predicted"/>
<gene>
    <name evidence="1" type="ORF">SAMN05444959_103131</name>
</gene>
<dbReference type="EMBL" id="FZQB01000003">
    <property type="protein sequence ID" value="SNT72633.1"/>
    <property type="molecule type" value="Genomic_DNA"/>
</dbReference>
<organism evidence="1 2">
    <name type="scientific">Paracoccus seriniphilus</name>
    <dbReference type="NCBI Taxonomy" id="184748"/>
    <lineage>
        <taxon>Bacteria</taxon>
        <taxon>Pseudomonadati</taxon>
        <taxon>Pseudomonadota</taxon>
        <taxon>Alphaproteobacteria</taxon>
        <taxon>Rhodobacterales</taxon>
        <taxon>Paracoccaceae</taxon>
        <taxon>Paracoccus</taxon>
    </lineage>
</organism>
<dbReference type="Proteomes" id="UP000198307">
    <property type="component" value="Unassembled WGS sequence"/>
</dbReference>
<evidence type="ECO:0000313" key="1">
    <source>
        <dbReference type="EMBL" id="SNT72633.1"/>
    </source>
</evidence>
<reference evidence="1 2" key="1">
    <citation type="submission" date="2017-07" db="EMBL/GenBank/DDBJ databases">
        <authorList>
            <person name="Sun Z.S."/>
            <person name="Albrecht U."/>
            <person name="Echele G."/>
            <person name="Lee C.C."/>
        </authorList>
    </citation>
    <scope>NUCLEOTIDE SEQUENCE [LARGE SCALE GENOMIC DNA]</scope>
    <source>
        <strain evidence="1 2">DSM 14827</strain>
    </source>
</reference>
<sequence length="42" mass="4401">MAVKFDMIRANLAMALFLAPEDIGTNRKPAVSGIAPGAQRSA</sequence>
<name>A0A239PRF9_9RHOB</name>
<accession>A0A239PRF9</accession>
<evidence type="ECO:0000313" key="2">
    <source>
        <dbReference type="Proteomes" id="UP000198307"/>
    </source>
</evidence>
<protein>
    <submittedName>
        <fullName evidence="1">Uncharacterized protein</fullName>
    </submittedName>
</protein>